<dbReference type="RefSeq" id="WP_203907088.1">
    <property type="nucleotide sequence ID" value="NZ_BONY01000006.1"/>
</dbReference>
<keyword evidence="2" id="KW-1185">Reference proteome</keyword>
<evidence type="ECO:0000313" key="2">
    <source>
        <dbReference type="Proteomes" id="UP000612899"/>
    </source>
</evidence>
<proteinExistence type="predicted"/>
<name>A0A8J3VE99_9ACTN</name>
<dbReference type="Proteomes" id="UP000612899">
    <property type="component" value="Unassembled WGS sequence"/>
</dbReference>
<protein>
    <submittedName>
        <fullName evidence="1">Uncharacterized protein</fullName>
    </submittedName>
</protein>
<gene>
    <name evidence="1" type="ORF">Rhe02_12290</name>
</gene>
<accession>A0A8J3VE99</accession>
<reference evidence="1" key="1">
    <citation type="submission" date="2021-01" db="EMBL/GenBank/DDBJ databases">
        <title>Whole genome shotgun sequence of Rhizocola hellebori NBRC 109834.</title>
        <authorList>
            <person name="Komaki H."/>
            <person name="Tamura T."/>
        </authorList>
    </citation>
    <scope>NUCLEOTIDE SEQUENCE</scope>
    <source>
        <strain evidence="1">NBRC 109834</strain>
    </source>
</reference>
<sequence>MTGETLQEIHRRLGLPEIPQEAIDKAREQIREHEQRMADPERRAARKAESEALLAQFRRPKVRMLPGESLPELHRRLGLPEIPQEAIDKARRDFAEQERILADPVRKAARLAESEALLARFRRPAR</sequence>
<organism evidence="1 2">
    <name type="scientific">Rhizocola hellebori</name>
    <dbReference type="NCBI Taxonomy" id="1392758"/>
    <lineage>
        <taxon>Bacteria</taxon>
        <taxon>Bacillati</taxon>
        <taxon>Actinomycetota</taxon>
        <taxon>Actinomycetes</taxon>
        <taxon>Micromonosporales</taxon>
        <taxon>Micromonosporaceae</taxon>
        <taxon>Rhizocola</taxon>
    </lineage>
</organism>
<dbReference type="EMBL" id="BONY01000006">
    <property type="protein sequence ID" value="GIH03162.1"/>
    <property type="molecule type" value="Genomic_DNA"/>
</dbReference>
<comment type="caution">
    <text evidence="1">The sequence shown here is derived from an EMBL/GenBank/DDBJ whole genome shotgun (WGS) entry which is preliminary data.</text>
</comment>
<evidence type="ECO:0000313" key="1">
    <source>
        <dbReference type="EMBL" id="GIH03162.1"/>
    </source>
</evidence>
<dbReference type="AlphaFoldDB" id="A0A8J3VE99"/>